<dbReference type="FunFam" id="2.120.10.80:FF:000044">
    <property type="entry name" value="Kelch-like family member 21"/>
    <property type="match status" value="1"/>
</dbReference>
<dbReference type="Gene3D" id="2.120.10.80">
    <property type="entry name" value="Kelch-type beta propeller"/>
    <property type="match status" value="1"/>
</dbReference>
<dbReference type="SMART" id="SM00612">
    <property type="entry name" value="Kelch"/>
    <property type="match status" value="5"/>
</dbReference>
<comment type="pathway">
    <text evidence="2">Protein modification; protein ubiquitination.</text>
</comment>
<keyword evidence="6" id="KW-0677">Repeat</keyword>
<dbReference type="Gene3D" id="3.30.710.10">
    <property type="entry name" value="Potassium Channel Kv1.1, Chain A"/>
    <property type="match status" value="1"/>
</dbReference>
<gene>
    <name evidence="14" type="ORF">QTP70_005516</name>
</gene>
<dbReference type="Pfam" id="PF01344">
    <property type="entry name" value="Kelch_1"/>
    <property type="match status" value="3"/>
</dbReference>
<evidence type="ECO:0000256" key="7">
    <source>
        <dbReference type="ARBA" id="ARBA00022776"/>
    </source>
</evidence>
<evidence type="ECO:0000313" key="14">
    <source>
        <dbReference type="EMBL" id="KAK3518606.1"/>
    </source>
</evidence>
<dbReference type="Proteomes" id="UP001274896">
    <property type="component" value="Unassembled WGS sequence"/>
</dbReference>
<dbReference type="InterPro" id="IPR011333">
    <property type="entry name" value="SKP1/BTB/POZ_sf"/>
</dbReference>
<sequence>MPRSKEIQKQMREKVIEIYQSGKGYKAISKALGLARTTVRAVSYKWQKHGTVENLPRSGRPTKITPRAQRQLIQEVTKDPTTASKELQASLASVKSQQQTVIRQSRAAMEKPALQTQHSMLPFFDTAHAVNLLRGIHELRAERKFFDVTLCVEGKEFHCHRTVLAAASTYFRAMFAGTLRESAMDRVALHEVSAELLGLLIDFCYTGRVTVTCDNVDVLLKAADLFQFPSVKSACCAFLEQRLDVSNCLEIQDFAEAYACSELATSARGFALNNIMELAKGQEFERLPWKRLLELVSDDALRVDKEETAYQMAARWVKADPRRRLQYWPELLQQVRLPFVRRFFLLARVESDPLVYLTPECLRLVGEARSFQSGEYDRHDRPCQRMRPRPSTGLAEILVVVGGCDQDCDELVTVDCFNPQTGQWRYLAEFPDHLGGGYSIAALGNDMYVTGGSDGSRLYDGVWRYNSSVNEWTEVSPMLKAREYHSSCVLKGQLYVVASDSTERYDHTLDCWETLAPMLHPMDNCSTTACGGRLYATGSLTGDDAMAIQCYDADANRWNLVNCGQLPPWSFAPKSVTLNRLIYFVRDDSAEIDTYDPQKNEWNKISPMTQVHVGGSVAVLGGRLYVSGGYDNTFELSDVVEVYDPGARTWSLAGRLPQPTFWHGSVSIFRQFMPLVPSTFEPVDIPEADDILLHRHHRHHQALQELNNELNQNHRNREFCEL</sequence>
<keyword evidence="5" id="KW-0132">Cell division</keyword>
<evidence type="ECO:0000256" key="4">
    <source>
        <dbReference type="ARBA" id="ARBA00022490"/>
    </source>
</evidence>
<comment type="subunit">
    <text evidence="12">Component of the BCR(KLHL21) E3 ubiquitin ligase complex, at least composed of CUL3, KLHL21 and RBX1.</text>
</comment>
<keyword evidence="9" id="KW-0206">Cytoskeleton</keyword>
<evidence type="ECO:0000259" key="13">
    <source>
        <dbReference type="PROSITE" id="PS50097"/>
    </source>
</evidence>
<dbReference type="SUPFAM" id="SSF117281">
    <property type="entry name" value="Kelch motif"/>
    <property type="match status" value="1"/>
</dbReference>
<organism evidence="14 15">
    <name type="scientific">Hemibagrus guttatus</name>
    <dbReference type="NCBI Taxonomy" id="175788"/>
    <lineage>
        <taxon>Eukaryota</taxon>
        <taxon>Metazoa</taxon>
        <taxon>Chordata</taxon>
        <taxon>Craniata</taxon>
        <taxon>Vertebrata</taxon>
        <taxon>Euteleostomi</taxon>
        <taxon>Actinopterygii</taxon>
        <taxon>Neopterygii</taxon>
        <taxon>Teleostei</taxon>
        <taxon>Ostariophysi</taxon>
        <taxon>Siluriformes</taxon>
        <taxon>Bagridae</taxon>
        <taxon>Hemibagrus</taxon>
    </lineage>
</organism>
<accession>A0AAE0UTE4</accession>
<dbReference type="FunFam" id="3.30.710.10:FF:000001">
    <property type="entry name" value="Kelch-like family member 20"/>
    <property type="match status" value="1"/>
</dbReference>
<keyword evidence="10" id="KW-0131">Cell cycle</keyword>
<dbReference type="InterPro" id="IPR030577">
    <property type="entry name" value="BTB/POZ_KLHL21"/>
</dbReference>
<evidence type="ECO:0000256" key="6">
    <source>
        <dbReference type="ARBA" id="ARBA00022737"/>
    </source>
</evidence>
<dbReference type="GO" id="GO:0016567">
    <property type="term" value="P:protein ubiquitination"/>
    <property type="evidence" value="ECO:0007669"/>
    <property type="project" value="InterPro"/>
</dbReference>
<evidence type="ECO:0000313" key="15">
    <source>
        <dbReference type="Proteomes" id="UP001274896"/>
    </source>
</evidence>
<evidence type="ECO:0000256" key="10">
    <source>
        <dbReference type="ARBA" id="ARBA00023306"/>
    </source>
</evidence>
<evidence type="ECO:0000256" key="3">
    <source>
        <dbReference type="ARBA" id="ARBA00022441"/>
    </source>
</evidence>
<comment type="subcellular location">
    <subcellularLocation>
        <location evidence="1">Cytoplasm</location>
        <location evidence="1">Cytoskeleton</location>
        <location evidence="1">Spindle</location>
    </subcellularLocation>
</comment>
<comment type="caution">
    <text evidence="14">The sequence shown here is derived from an EMBL/GenBank/DDBJ whole genome shotgun (WGS) entry which is preliminary data.</text>
</comment>
<keyword evidence="3" id="KW-0880">Kelch repeat</keyword>
<dbReference type="SUPFAM" id="SSF54695">
    <property type="entry name" value="POZ domain"/>
    <property type="match status" value="1"/>
</dbReference>
<dbReference type="CDD" id="cd18250">
    <property type="entry name" value="BTB_POZ_KLHL21"/>
    <property type="match status" value="1"/>
</dbReference>
<dbReference type="Pfam" id="PF25787">
    <property type="entry name" value="HTH_SB"/>
    <property type="match status" value="1"/>
</dbReference>
<dbReference type="SUPFAM" id="SSF46689">
    <property type="entry name" value="Homeodomain-like"/>
    <property type="match status" value="1"/>
</dbReference>
<keyword evidence="15" id="KW-1185">Reference proteome</keyword>
<evidence type="ECO:0000256" key="9">
    <source>
        <dbReference type="ARBA" id="ARBA00023212"/>
    </source>
</evidence>
<dbReference type="InterPro" id="IPR000210">
    <property type="entry name" value="BTB/POZ_dom"/>
</dbReference>
<evidence type="ECO:0000256" key="5">
    <source>
        <dbReference type="ARBA" id="ARBA00022618"/>
    </source>
</evidence>
<dbReference type="SMART" id="SM00225">
    <property type="entry name" value="BTB"/>
    <property type="match status" value="1"/>
</dbReference>
<name>A0AAE0UTE4_9TELE</name>
<proteinExistence type="predicted"/>
<dbReference type="GO" id="GO:0005819">
    <property type="term" value="C:spindle"/>
    <property type="evidence" value="ECO:0007669"/>
    <property type="project" value="UniProtKB-SubCell"/>
</dbReference>
<evidence type="ECO:0000256" key="2">
    <source>
        <dbReference type="ARBA" id="ARBA00004906"/>
    </source>
</evidence>
<dbReference type="PROSITE" id="PS50097">
    <property type="entry name" value="BTB"/>
    <property type="match status" value="1"/>
</dbReference>
<evidence type="ECO:0000256" key="1">
    <source>
        <dbReference type="ARBA" id="ARBA00004186"/>
    </source>
</evidence>
<dbReference type="InterPro" id="IPR036388">
    <property type="entry name" value="WH-like_DNA-bd_sf"/>
</dbReference>
<dbReference type="InterPro" id="IPR015915">
    <property type="entry name" value="Kelch-typ_b-propeller"/>
</dbReference>
<dbReference type="Pfam" id="PF00651">
    <property type="entry name" value="BTB"/>
    <property type="match status" value="1"/>
</dbReference>
<evidence type="ECO:0000256" key="11">
    <source>
        <dbReference type="ARBA" id="ARBA00023877"/>
    </source>
</evidence>
<dbReference type="InterPro" id="IPR009057">
    <property type="entry name" value="Homeodomain-like_sf"/>
</dbReference>
<dbReference type="InterPro" id="IPR011705">
    <property type="entry name" value="BACK"/>
</dbReference>
<keyword evidence="4" id="KW-0963">Cytoplasm</keyword>
<protein>
    <recommendedName>
        <fullName evidence="11">Kelch-like protein 21</fullName>
    </recommendedName>
</protein>
<evidence type="ECO:0000256" key="8">
    <source>
        <dbReference type="ARBA" id="ARBA00022786"/>
    </source>
</evidence>
<dbReference type="Pfam" id="PF07707">
    <property type="entry name" value="BACK"/>
    <property type="match status" value="1"/>
</dbReference>
<dbReference type="PANTHER" id="PTHR24412:SF255">
    <property type="entry name" value="KELCH-LIKE PROTEIN 21"/>
    <property type="match status" value="1"/>
</dbReference>
<dbReference type="Gene3D" id="1.25.40.420">
    <property type="match status" value="1"/>
</dbReference>
<dbReference type="InterPro" id="IPR057667">
    <property type="entry name" value="HTH_SB"/>
</dbReference>
<keyword evidence="7" id="KW-0498">Mitosis</keyword>
<dbReference type="PANTHER" id="PTHR24412">
    <property type="entry name" value="KELCH PROTEIN"/>
    <property type="match status" value="1"/>
</dbReference>
<dbReference type="EMBL" id="JAUCMX010000017">
    <property type="protein sequence ID" value="KAK3518606.1"/>
    <property type="molecule type" value="Genomic_DNA"/>
</dbReference>
<dbReference type="FunFam" id="1.25.40.420:FF:000001">
    <property type="entry name" value="Kelch-like family member 12"/>
    <property type="match status" value="1"/>
</dbReference>
<dbReference type="AlphaFoldDB" id="A0AAE0UTE4"/>
<dbReference type="Gene3D" id="1.10.10.10">
    <property type="entry name" value="Winged helix-like DNA-binding domain superfamily/Winged helix DNA-binding domain"/>
    <property type="match status" value="1"/>
</dbReference>
<dbReference type="InterPro" id="IPR006652">
    <property type="entry name" value="Kelch_1"/>
</dbReference>
<dbReference type="SMART" id="SM00875">
    <property type="entry name" value="BACK"/>
    <property type="match status" value="1"/>
</dbReference>
<keyword evidence="8" id="KW-0833">Ubl conjugation pathway</keyword>
<feature type="domain" description="BTB" evidence="13">
    <location>
        <begin position="146"/>
        <end position="213"/>
    </location>
</feature>
<dbReference type="GO" id="GO:0051301">
    <property type="term" value="P:cell division"/>
    <property type="evidence" value="ECO:0007669"/>
    <property type="project" value="UniProtKB-KW"/>
</dbReference>
<evidence type="ECO:0000256" key="12">
    <source>
        <dbReference type="ARBA" id="ARBA00063030"/>
    </source>
</evidence>
<reference evidence="14" key="1">
    <citation type="submission" date="2023-06" db="EMBL/GenBank/DDBJ databases">
        <title>Male Hemibagrus guttatus genome.</title>
        <authorList>
            <person name="Bian C."/>
        </authorList>
    </citation>
    <scope>NUCLEOTIDE SEQUENCE</scope>
    <source>
        <strain evidence="14">Male_cb2023</strain>
        <tissue evidence="14">Muscle</tissue>
    </source>
</reference>